<sequence length="474" mass="52196">MAANGLLTLGRVKLSDLIATDGVPSDSYKLSVSTLSQSLSQYSAAIIQFSSSDGALLRSGLDSARLYFHQRPSFPDVIESDDSREWCRTSGYFADPQLWQETYDYRPGLTPLDEHSSINSVEFLPPPGALPDIFALLGRAARGILDAISFYLNLRSSPFAEILDNMPLRGREISSSVLSVCCHARPSFQGAHGQMGGLCEDDNHHVDKSLISLVKSDKAGLHIRDFNGRWVPVDGDLGPQEAIVFPGLALYQATAGYVNPALHRTDTGSGMQSNMYGRCSLTFKLMPKSMTNLSSSEMRAAGHGVESQFQLPVLVDDFMQRSHTTDYILNKHGYQGFGFPSSQDGSVMKPAMKRRKSNDSRCKPLPPSKRLRLDAQRVLKERVQDIADKKGIKLRFCNLKECESHVNDVDSPCANIRMEIGWPPGVPFVHPHDLPNKAKMGFLEAYEPGWTATQDIDMGLTESGRGGSQHSDIL</sequence>
<dbReference type="InterPro" id="IPR027443">
    <property type="entry name" value="IPNS-like_sf"/>
</dbReference>
<dbReference type="AlphaFoldDB" id="A0AAV0MUC1"/>
<evidence type="ECO:0000313" key="1">
    <source>
        <dbReference type="EMBL" id="CAI0450384.1"/>
    </source>
</evidence>
<proteinExistence type="predicted"/>
<evidence type="ECO:0000313" key="2">
    <source>
        <dbReference type="Proteomes" id="UP001154282"/>
    </source>
</evidence>
<dbReference type="PANTHER" id="PTHR33644">
    <property type="entry name" value="U-BOX DOMAIN-CONTAINING PROTEIN 62-RELATED"/>
    <property type="match status" value="1"/>
</dbReference>
<dbReference type="SUPFAM" id="SSF51197">
    <property type="entry name" value="Clavaminate synthase-like"/>
    <property type="match status" value="1"/>
</dbReference>
<keyword evidence="2" id="KW-1185">Reference proteome</keyword>
<protein>
    <recommendedName>
        <fullName evidence="3">2-oxoglutarate (2OG) and Fe(II)-dependent oxygenase superfamily protein</fullName>
    </recommendedName>
</protein>
<reference evidence="1" key="1">
    <citation type="submission" date="2022-08" db="EMBL/GenBank/DDBJ databases">
        <authorList>
            <person name="Gutierrez-Valencia J."/>
        </authorList>
    </citation>
    <scope>NUCLEOTIDE SEQUENCE</scope>
</reference>
<organism evidence="1 2">
    <name type="scientific">Linum tenue</name>
    <dbReference type="NCBI Taxonomy" id="586396"/>
    <lineage>
        <taxon>Eukaryota</taxon>
        <taxon>Viridiplantae</taxon>
        <taxon>Streptophyta</taxon>
        <taxon>Embryophyta</taxon>
        <taxon>Tracheophyta</taxon>
        <taxon>Spermatophyta</taxon>
        <taxon>Magnoliopsida</taxon>
        <taxon>eudicotyledons</taxon>
        <taxon>Gunneridae</taxon>
        <taxon>Pentapetalae</taxon>
        <taxon>rosids</taxon>
        <taxon>fabids</taxon>
        <taxon>Malpighiales</taxon>
        <taxon>Linaceae</taxon>
        <taxon>Linum</taxon>
    </lineage>
</organism>
<dbReference type="PANTHER" id="PTHR33644:SF2">
    <property type="entry name" value="2-OXOGLUTARATE (2OG) AND FE(II)-DEPENDENT OXYGENASE SUPERFAMILY PROTEIN"/>
    <property type="match status" value="1"/>
</dbReference>
<dbReference type="Gene3D" id="2.60.120.330">
    <property type="entry name" value="B-lactam Antibiotic, Isopenicillin N Synthase, Chain"/>
    <property type="match status" value="1"/>
</dbReference>
<dbReference type="EMBL" id="CAMGYJ010000007">
    <property type="protein sequence ID" value="CAI0450384.1"/>
    <property type="molecule type" value="Genomic_DNA"/>
</dbReference>
<evidence type="ECO:0008006" key="3">
    <source>
        <dbReference type="Google" id="ProtNLM"/>
    </source>
</evidence>
<dbReference type="Proteomes" id="UP001154282">
    <property type="component" value="Unassembled WGS sequence"/>
</dbReference>
<gene>
    <name evidence="1" type="ORF">LITE_LOCUS30495</name>
</gene>
<accession>A0AAV0MUC1</accession>
<name>A0AAV0MUC1_9ROSI</name>
<comment type="caution">
    <text evidence="1">The sequence shown here is derived from an EMBL/GenBank/DDBJ whole genome shotgun (WGS) entry which is preliminary data.</text>
</comment>